<dbReference type="CDD" id="cd07185">
    <property type="entry name" value="OmpA_C-like"/>
    <property type="match status" value="1"/>
</dbReference>
<comment type="caution">
    <text evidence="3">The sequence shown here is derived from an EMBL/GenBank/DDBJ whole genome shotgun (WGS) entry which is preliminary data.</text>
</comment>
<dbReference type="Gene3D" id="3.30.1330.60">
    <property type="entry name" value="OmpA-like domain"/>
    <property type="match status" value="1"/>
</dbReference>
<feature type="region of interest" description="Disordered" evidence="1">
    <location>
        <begin position="262"/>
        <end position="289"/>
    </location>
</feature>
<dbReference type="PANTHER" id="PTHR30329:SF21">
    <property type="entry name" value="LIPOPROTEIN YIAD-RELATED"/>
    <property type="match status" value="1"/>
</dbReference>
<accession>A0AAD7UNX8</accession>
<dbReference type="AlphaFoldDB" id="A0AAD7UNX8"/>
<reference evidence="3" key="1">
    <citation type="submission" date="2023-01" db="EMBL/GenBank/DDBJ databases">
        <title>Metagenome sequencing of chrysophaentin producing Chrysophaeum taylorii.</title>
        <authorList>
            <person name="Davison J."/>
            <person name="Bewley C."/>
        </authorList>
    </citation>
    <scope>NUCLEOTIDE SEQUENCE</scope>
    <source>
        <strain evidence="3">NIES-1699</strain>
    </source>
</reference>
<dbReference type="InterPro" id="IPR036737">
    <property type="entry name" value="OmpA-like_sf"/>
</dbReference>
<evidence type="ECO:0000313" key="3">
    <source>
        <dbReference type="EMBL" id="KAJ8613611.1"/>
    </source>
</evidence>
<sequence>MAFYVHSDCLHQVATHLDGVSLARLRSVCSFCASLKSETTVRYVATMRGHTLDLSTLEQIALAESLAELATEIRFRYREVTLDLRSLEPLARFAAVLRRHEAIKVSIEGHCGLEAPRAMGYPFTRERANSVKAVLVSHGVDDQRLTVRGYSNTRPLVWELGDAKGAANRRVELYVNIHGLEVPSRRPASAYATPPPDSPPNLTRLLLGTYVEDLDNVLEDSDEDDDDTDDEEAAPDQSLAIARILLGTGHLPLQIAGLPDVDDLLENNHDDDDENPTSEARDLQEPTTP</sequence>
<feature type="compositionally biased region" description="Acidic residues" evidence="1">
    <location>
        <begin position="262"/>
        <end position="276"/>
    </location>
</feature>
<dbReference type="InterPro" id="IPR050330">
    <property type="entry name" value="Bact_OuterMem_StrucFunc"/>
</dbReference>
<dbReference type="Pfam" id="PF00691">
    <property type="entry name" value="OmpA"/>
    <property type="match status" value="1"/>
</dbReference>
<dbReference type="EMBL" id="JAQMWT010000027">
    <property type="protein sequence ID" value="KAJ8613611.1"/>
    <property type="molecule type" value="Genomic_DNA"/>
</dbReference>
<organism evidence="3 4">
    <name type="scientific">Chrysophaeum taylorii</name>
    <dbReference type="NCBI Taxonomy" id="2483200"/>
    <lineage>
        <taxon>Eukaryota</taxon>
        <taxon>Sar</taxon>
        <taxon>Stramenopiles</taxon>
        <taxon>Ochrophyta</taxon>
        <taxon>Pelagophyceae</taxon>
        <taxon>Pelagomonadales</taxon>
        <taxon>Pelagomonadaceae</taxon>
        <taxon>Chrysophaeum</taxon>
    </lineage>
</organism>
<evidence type="ECO:0000313" key="4">
    <source>
        <dbReference type="Proteomes" id="UP001230188"/>
    </source>
</evidence>
<keyword evidence="4" id="KW-1185">Reference proteome</keyword>
<dbReference type="InterPro" id="IPR006665">
    <property type="entry name" value="OmpA-like"/>
</dbReference>
<dbReference type="PROSITE" id="PS51123">
    <property type="entry name" value="OMPA_2"/>
    <property type="match status" value="1"/>
</dbReference>
<dbReference type="Proteomes" id="UP001230188">
    <property type="component" value="Unassembled WGS sequence"/>
</dbReference>
<dbReference type="SUPFAM" id="SSF103088">
    <property type="entry name" value="OmpA-like"/>
    <property type="match status" value="1"/>
</dbReference>
<evidence type="ECO:0000256" key="1">
    <source>
        <dbReference type="SAM" id="MobiDB-lite"/>
    </source>
</evidence>
<feature type="domain" description="OmpA-like" evidence="2">
    <location>
        <begin position="62"/>
        <end position="179"/>
    </location>
</feature>
<proteinExistence type="predicted"/>
<dbReference type="PANTHER" id="PTHR30329">
    <property type="entry name" value="STATOR ELEMENT OF FLAGELLAR MOTOR COMPLEX"/>
    <property type="match status" value="1"/>
</dbReference>
<protein>
    <recommendedName>
        <fullName evidence="2">OmpA-like domain-containing protein</fullName>
    </recommendedName>
</protein>
<gene>
    <name evidence="3" type="ORF">CTAYLR_006156</name>
</gene>
<evidence type="ECO:0000259" key="2">
    <source>
        <dbReference type="PROSITE" id="PS51123"/>
    </source>
</evidence>
<name>A0AAD7UNX8_9STRA</name>
<feature type="compositionally biased region" description="Basic and acidic residues" evidence="1">
    <location>
        <begin position="279"/>
        <end position="289"/>
    </location>
</feature>